<dbReference type="Proteomes" id="UP001652660">
    <property type="component" value="Chromosome 4c"/>
</dbReference>
<accession>A0A6P6XCM9</accession>
<evidence type="ECO:0000256" key="1">
    <source>
        <dbReference type="SAM" id="MobiDB-lite"/>
    </source>
</evidence>
<dbReference type="AlphaFoldDB" id="A0A6P6XCM9"/>
<gene>
    <name evidence="4" type="primary">LOC113741640</name>
</gene>
<keyword evidence="3" id="KW-1185">Reference proteome</keyword>
<name>A0A6P6XCM9_COFAR</name>
<evidence type="ECO:0000313" key="3">
    <source>
        <dbReference type="Proteomes" id="UP001652660"/>
    </source>
</evidence>
<reference evidence="3" key="1">
    <citation type="journal article" date="2025" name="Foods">
        <title>Unveiling the Microbial Signatures of Arabica Coffee Cherries: Insights into Ripeness Specific Diversity, Functional Traits, and Implications for Quality and Safety.</title>
        <authorList>
            <consortium name="RefSeq"/>
            <person name="Tenea G.N."/>
            <person name="Cifuentes V."/>
            <person name="Reyes P."/>
            <person name="Cevallos-Vallejos M."/>
        </authorList>
    </citation>
    <scope>NUCLEOTIDE SEQUENCE [LARGE SCALE GENOMIC DNA]</scope>
</reference>
<sequence>MSIERPLRVSLYWGGKIHYEDESIYYLPRTSNRTFSLRHRIGYEELVDRIYQYMGVDRGMFKLNLFLRQPCGRTSYNLSQVLDDETLEIMYDVWNEIVPYIAELYIEKEEIVQNPQVSSIFIPPTTNVGPMMSLIHACNMASTMGRKRQVVYSSSSSEEAEENLDISEEVEETEEVARSLSPAPDSRRLRGRTALQPQIFDSARFSTLQHQKWYEAHANLEFLFEKHVSTEVENAFQISEAFDQLGWAPILRLPVYYYPELVREFYANIINKAKHSGEKVESFVRGTRIVLSRQRLAAILGCRDEGPAVDLKKGFVAPNKRWDPTHAMARFGLQYQPFRSSRKETIVATVFDVRHRLIIYMIAHNVIPKKTGHSEVRKSDIYILDYMFHNRETSYAQISLPNIIISYIRSTVRRRTTSFKLAFPRLFTLVFERMGVNLAGADRQVVRPSTKLSFTLLRNMGIDLAAFIPPLMERRSKARHGGDDVGPSTSTPPPPPPVHHPQPNWRRLFTTLDDIQFQLGRIDARLARIEAHLGIPPPQSGAADENDN</sequence>
<dbReference type="OrthoDB" id="1752167at2759"/>
<feature type="region of interest" description="Disordered" evidence="1">
    <location>
        <begin position="476"/>
        <end position="504"/>
    </location>
</feature>
<proteinExistence type="predicted"/>
<dbReference type="RefSeq" id="XP_027125024.1">
    <property type="nucleotide sequence ID" value="XM_027269223.2"/>
</dbReference>
<dbReference type="GeneID" id="113741640"/>
<dbReference type="Pfam" id="PF20167">
    <property type="entry name" value="Transposase_32"/>
    <property type="match status" value="1"/>
</dbReference>
<evidence type="ECO:0000313" key="4">
    <source>
        <dbReference type="RefSeq" id="XP_027125024.1"/>
    </source>
</evidence>
<evidence type="ECO:0000259" key="2">
    <source>
        <dbReference type="Pfam" id="PF20167"/>
    </source>
</evidence>
<feature type="compositionally biased region" description="Pro residues" evidence="1">
    <location>
        <begin position="490"/>
        <end position="500"/>
    </location>
</feature>
<feature type="domain" description="Putative plant transposon protein" evidence="2">
    <location>
        <begin position="245"/>
        <end position="437"/>
    </location>
</feature>
<organism evidence="3 4">
    <name type="scientific">Coffea arabica</name>
    <name type="common">Arabian coffee</name>
    <dbReference type="NCBI Taxonomy" id="13443"/>
    <lineage>
        <taxon>Eukaryota</taxon>
        <taxon>Viridiplantae</taxon>
        <taxon>Streptophyta</taxon>
        <taxon>Embryophyta</taxon>
        <taxon>Tracheophyta</taxon>
        <taxon>Spermatophyta</taxon>
        <taxon>Magnoliopsida</taxon>
        <taxon>eudicotyledons</taxon>
        <taxon>Gunneridae</taxon>
        <taxon>Pentapetalae</taxon>
        <taxon>asterids</taxon>
        <taxon>lamiids</taxon>
        <taxon>Gentianales</taxon>
        <taxon>Rubiaceae</taxon>
        <taxon>Ixoroideae</taxon>
        <taxon>Gardenieae complex</taxon>
        <taxon>Bertiereae - Coffeeae clade</taxon>
        <taxon>Coffeeae</taxon>
        <taxon>Coffea</taxon>
    </lineage>
</organism>
<dbReference type="InterPro" id="IPR046796">
    <property type="entry name" value="Transposase_32_dom"/>
</dbReference>
<protein>
    <recommendedName>
        <fullName evidence="2">Putative plant transposon protein domain-containing protein</fullName>
    </recommendedName>
</protein>
<reference evidence="4" key="2">
    <citation type="submission" date="2025-08" db="UniProtKB">
        <authorList>
            <consortium name="RefSeq"/>
        </authorList>
    </citation>
    <scope>IDENTIFICATION</scope>
    <source>
        <tissue evidence="4">Leaves</tissue>
    </source>
</reference>